<evidence type="ECO:0000256" key="9">
    <source>
        <dbReference type="ARBA" id="ARBA00023002"/>
    </source>
</evidence>
<comment type="similarity">
    <text evidence="4 14">Belongs to the cytochrome P450 family.</text>
</comment>
<dbReference type="GO" id="GO:0020037">
    <property type="term" value="F:heme binding"/>
    <property type="evidence" value="ECO:0007669"/>
    <property type="project" value="InterPro"/>
</dbReference>
<keyword evidence="7" id="KW-0256">Endoplasmic reticulum</keyword>
<dbReference type="EMBL" id="OC918051">
    <property type="protein sequence ID" value="CAD7648582.1"/>
    <property type="molecule type" value="Genomic_DNA"/>
</dbReference>
<evidence type="ECO:0000256" key="7">
    <source>
        <dbReference type="ARBA" id="ARBA00022824"/>
    </source>
</evidence>
<dbReference type="GO" id="GO:0016705">
    <property type="term" value="F:oxidoreductase activity, acting on paired donors, with incorporation or reduction of molecular oxygen"/>
    <property type="evidence" value="ECO:0007669"/>
    <property type="project" value="InterPro"/>
</dbReference>
<dbReference type="Pfam" id="PF00067">
    <property type="entry name" value="p450"/>
    <property type="match status" value="1"/>
</dbReference>
<dbReference type="PRINTS" id="PR00385">
    <property type="entry name" value="P450"/>
</dbReference>
<keyword evidence="11 14" id="KW-0503">Monooxygenase</keyword>
<dbReference type="InterPro" id="IPR017972">
    <property type="entry name" value="Cyt_P450_CS"/>
</dbReference>
<evidence type="ECO:0000256" key="14">
    <source>
        <dbReference type="RuleBase" id="RU000461"/>
    </source>
</evidence>
<dbReference type="GO" id="GO:0005789">
    <property type="term" value="C:endoplasmic reticulum membrane"/>
    <property type="evidence" value="ECO:0007669"/>
    <property type="project" value="UniProtKB-SubCell"/>
</dbReference>
<keyword evidence="17" id="KW-1185">Reference proteome</keyword>
<organism evidence="16">
    <name type="scientific">Oppiella nova</name>
    <dbReference type="NCBI Taxonomy" id="334625"/>
    <lineage>
        <taxon>Eukaryota</taxon>
        <taxon>Metazoa</taxon>
        <taxon>Ecdysozoa</taxon>
        <taxon>Arthropoda</taxon>
        <taxon>Chelicerata</taxon>
        <taxon>Arachnida</taxon>
        <taxon>Acari</taxon>
        <taxon>Acariformes</taxon>
        <taxon>Sarcoptiformes</taxon>
        <taxon>Oribatida</taxon>
        <taxon>Brachypylina</taxon>
        <taxon>Oppioidea</taxon>
        <taxon>Oppiidae</taxon>
        <taxon>Oppiella</taxon>
    </lineage>
</organism>
<dbReference type="PANTHER" id="PTHR24292:SF102">
    <property type="entry name" value="CYTOCHROME P450 FAMILY-RELATED"/>
    <property type="match status" value="1"/>
</dbReference>
<feature type="binding site" description="axial binding residue" evidence="13">
    <location>
        <position position="452"/>
    </location>
    <ligand>
        <name>heme</name>
        <dbReference type="ChEBI" id="CHEBI:30413"/>
    </ligand>
    <ligandPart>
        <name>Fe</name>
        <dbReference type="ChEBI" id="CHEBI:18248"/>
    </ligandPart>
</feature>
<keyword evidence="12 15" id="KW-0472">Membrane</keyword>
<evidence type="ECO:0000313" key="17">
    <source>
        <dbReference type="Proteomes" id="UP000728032"/>
    </source>
</evidence>
<evidence type="ECO:0000256" key="4">
    <source>
        <dbReference type="ARBA" id="ARBA00010617"/>
    </source>
</evidence>
<evidence type="ECO:0000256" key="3">
    <source>
        <dbReference type="ARBA" id="ARBA00004406"/>
    </source>
</evidence>
<name>A0A7R9LV75_9ACAR</name>
<dbReference type="InterPro" id="IPR001128">
    <property type="entry name" value="Cyt_P450"/>
</dbReference>
<evidence type="ECO:0000256" key="15">
    <source>
        <dbReference type="SAM" id="Phobius"/>
    </source>
</evidence>
<evidence type="ECO:0000256" key="2">
    <source>
        <dbReference type="ARBA" id="ARBA00004174"/>
    </source>
</evidence>
<dbReference type="AlphaFoldDB" id="A0A7R9LV75"/>
<keyword evidence="15" id="KW-0812">Transmembrane</keyword>
<dbReference type="Gene3D" id="1.10.630.10">
    <property type="entry name" value="Cytochrome P450"/>
    <property type="match status" value="1"/>
</dbReference>
<dbReference type="PANTHER" id="PTHR24292">
    <property type="entry name" value="CYTOCHROME P450"/>
    <property type="match status" value="1"/>
</dbReference>
<feature type="non-terminal residue" evidence="16">
    <location>
        <position position="510"/>
    </location>
</feature>
<dbReference type="InterPro" id="IPR036396">
    <property type="entry name" value="Cyt_P450_sf"/>
</dbReference>
<evidence type="ECO:0000256" key="6">
    <source>
        <dbReference type="ARBA" id="ARBA00022723"/>
    </source>
</evidence>
<reference evidence="16" key="1">
    <citation type="submission" date="2020-11" db="EMBL/GenBank/DDBJ databases">
        <authorList>
            <person name="Tran Van P."/>
        </authorList>
    </citation>
    <scope>NUCLEOTIDE SEQUENCE</scope>
</reference>
<evidence type="ECO:0000256" key="1">
    <source>
        <dbReference type="ARBA" id="ARBA00001971"/>
    </source>
</evidence>
<feature type="transmembrane region" description="Helical" evidence="15">
    <location>
        <begin position="6"/>
        <end position="24"/>
    </location>
</feature>
<dbReference type="PRINTS" id="PR00463">
    <property type="entry name" value="EP450I"/>
</dbReference>
<dbReference type="EMBL" id="CAJPVJ010003226">
    <property type="protein sequence ID" value="CAG2167323.1"/>
    <property type="molecule type" value="Genomic_DNA"/>
</dbReference>
<keyword evidence="9 14" id="KW-0560">Oxidoreductase</keyword>
<comment type="cofactor">
    <cofactor evidence="1 13">
        <name>heme</name>
        <dbReference type="ChEBI" id="CHEBI:30413"/>
    </cofactor>
</comment>
<dbReference type="OrthoDB" id="8251073at2759"/>
<comment type="subcellular location">
    <subcellularLocation>
        <location evidence="3">Endoplasmic reticulum membrane</location>
        <topology evidence="3">Peripheral membrane protein</topology>
    </subcellularLocation>
    <subcellularLocation>
        <location evidence="2">Microsome membrane</location>
        <topology evidence="2">Peripheral membrane protein</topology>
    </subcellularLocation>
</comment>
<dbReference type="Proteomes" id="UP000728032">
    <property type="component" value="Unassembled WGS sequence"/>
</dbReference>
<dbReference type="InterPro" id="IPR002401">
    <property type="entry name" value="Cyt_P450_E_grp-I"/>
</dbReference>
<keyword evidence="10 13" id="KW-0408">Iron</keyword>
<keyword evidence="15" id="KW-1133">Transmembrane helix</keyword>
<dbReference type="InterPro" id="IPR050476">
    <property type="entry name" value="Insect_CytP450_Detox"/>
</dbReference>
<evidence type="ECO:0000256" key="5">
    <source>
        <dbReference type="ARBA" id="ARBA00022617"/>
    </source>
</evidence>
<gene>
    <name evidence="16" type="ORF">ONB1V03_LOCUS6830</name>
</gene>
<dbReference type="GO" id="GO:0005506">
    <property type="term" value="F:iron ion binding"/>
    <property type="evidence" value="ECO:0007669"/>
    <property type="project" value="InterPro"/>
</dbReference>
<sequence length="510" mass="58771">MNDLPIIVASIFMTFSCLLLWYKTRIKRMSLFKRLGIPGPEPNLITGNLLAFFRSSNVEYHSHLIEKFGPIVGYYLGSKPIIITKHLGLINKIQHSRDFEDRPRLIPGGINPSPKRCHMLGNLPVHEWRELRKILNKGFNTRQFKAMVPLVQQKIDKFIDKLNENQSQEIDFYKFYQRLTLDIIGRTAFGVDTDVQYNKNDRFLLAVKQEFAKSANNYLVKLLLCFPEFSYIIQGFRKSIEYMKEKIGFTSTSLLWTDCETTLSMRKSFQTSGDEVKDLLQIMIDMKLSDECIIAQTVLFNEAAFETMSSSLGFITHFLLNNSDLTQELATQVDEYMVNNDLDERIVDKLPLMDSVINETLRLYPPQTTFISRSNPNNDLIFQDNGMYYMIPKGIQIQVALYQIHRDDTNYPNAHRFNARRFLNDSGNRINMGTNGEFVDKWQPFGRGGRDCIGKTYARIVLKLILSNLLLKFNLNATRSTAKENELKVVFKTATMTPQTGIYGSVSAKP</sequence>
<proteinExistence type="inferred from homology"/>
<dbReference type="PROSITE" id="PS00086">
    <property type="entry name" value="CYTOCHROME_P450"/>
    <property type="match status" value="1"/>
</dbReference>
<keyword evidence="5 13" id="KW-0349">Heme</keyword>
<evidence type="ECO:0008006" key="18">
    <source>
        <dbReference type="Google" id="ProtNLM"/>
    </source>
</evidence>
<evidence type="ECO:0000256" key="10">
    <source>
        <dbReference type="ARBA" id="ARBA00023004"/>
    </source>
</evidence>
<evidence type="ECO:0000256" key="13">
    <source>
        <dbReference type="PIRSR" id="PIRSR602401-1"/>
    </source>
</evidence>
<protein>
    <recommendedName>
        <fullName evidence="18">Cytochrome P450</fullName>
    </recommendedName>
</protein>
<keyword evidence="6 13" id="KW-0479">Metal-binding</keyword>
<dbReference type="SUPFAM" id="SSF48264">
    <property type="entry name" value="Cytochrome P450"/>
    <property type="match status" value="1"/>
</dbReference>
<dbReference type="GO" id="GO:0004497">
    <property type="term" value="F:monooxygenase activity"/>
    <property type="evidence" value="ECO:0007669"/>
    <property type="project" value="UniProtKB-KW"/>
</dbReference>
<evidence type="ECO:0000256" key="8">
    <source>
        <dbReference type="ARBA" id="ARBA00022848"/>
    </source>
</evidence>
<evidence type="ECO:0000256" key="11">
    <source>
        <dbReference type="ARBA" id="ARBA00023033"/>
    </source>
</evidence>
<evidence type="ECO:0000256" key="12">
    <source>
        <dbReference type="ARBA" id="ARBA00023136"/>
    </source>
</evidence>
<evidence type="ECO:0000313" key="16">
    <source>
        <dbReference type="EMBL" id="CAD7648582.1"/>
    </source>
</evidence>
<keyword evidence="8" id="KW-0492">Microsome</keyword>
<accession>A0A7R9LV75</accession>